<keyword evidence="3" id="KW-1185">Reference proteome</keyword>
<dbReference type="RefSeq" id="WP_084119522.1">
    <property type="nucleotide sequence ID" value="NZ_LT838813.1"/>
</dbReference>
<organism evidence="2 3">
    <name type="scientific">Aquiflexum balticum DSM 16537</name>
    <dbReference type="NCBI Taxonomy" id="758820"/>
    <lineage>
        <taxon>Bacteria</taxon>
        <taxon>Pseudomonadati</taxon>
        <taxon>Bacteroidota</taxon>
        <taxon>Cytophagia</taxon>
        <taxon>Cytophagales</taxon>
        <taxon>Cyclobacteriaceae</taxon>
        <taxon>Aquiflexum</taxon>
    </lineage>
</organism>
<evidence type="ECO:0000313" key="3">
    <source>
        <dbReference type="Proteomes" id="UP000192333"/>
    </source>
</evidence>
<keyword evidence="1" id="KW-0812">Transmembrane</keyword>
<feature type="transmembrane region" description="Helical" evidence="1">
    <location>
        <begin position="21"/>
        <end position="42"/>
    </location>
</feature>
<reference evidence="3" key="1">
    <citation type="submission" date="2017-04" db="EMBL/GenBank/DDBJ databases">
        <authorList>
            <person name="Varghese N."/>
            <person name="Submissions S."/>
        </authorList>
    </citation>
    <scope>NUCLEOTIDE SEQUENCE [LARGE SCALE GENOMIC DNA]</scope>
    <source>
        <strain evidence="3">DSM 16537</strain>
    </source>
</reference>
<dbReference type="AlphaFoldDB" id="A0A1W2H1D4"/>
<sequence>MIKFFRKIRQKLINKGNLKRYLLYAFGEILLVVIGILIALQINDWNQNRINAKEEQRISQDILDGFQLSRFLFKKGIGTWETVIGNADTLLLIINNPSIRPDDEKLEMHLHLLTLQGMSGTSTTIYDVLANSGDLEIISSDLLRNNLAELKYQMEHLNHSEESYVQFVNRELRPFLNRFVDRSALRGNYVKGQWIISYHPSPFGSSFDDLIQSREFANLLADLIESSNKMINVYHRLEKVIDQMDSLILAKYPSMQAKPYIPK</sequence>
<dbReference type="OrthoDB" id="821805at2"/>
<dbReference type="STRING" id="758820.SAMN00777080_1314"/>
<dbReference type="Proteomes" id="UP000192333">
    <property type="component" value="Chromosome I"/>
</dbReference>
<gene>
    <name evidence="2" type="ORF">SAMN00777080_1314</name>
</gene>
<dbReference type="EMBL" id="LT838813">
    <property type="protein sequence ID" value="SMD42750.1"/>
    <property type="molecule type" value="Genomic_DNA"/>
</dbReference>
<proteinExistence type="predicted"/>
<keyword evidence="1" id="KW-1133">Transmembrane helix</keyword>
<keyword evidence="1" id="KW-0472">Membrane</keyword>
<name>A0A1W2H1D4_9BACT</name>
<protein>
    <submittedName>
        <fullName evidence="2">Uncharacterized protein</fullName>
    </submittedName>
</protein>
<accession>A0A1W2H1D4</accession>
<evidence type="ECO:0000256" key="1">
    <source>
        <dbReference type="SAM" id="Phobius"/>
    </source>
</evidence>
<evidence type="ECO:0000313" key="2">
    <source>
        <dbReference type="EMBL" id="SMD42750.1"/>
    </source>
</evidence>